<dbReference type="GO" id="GO:0016758">
    <property type="term" value="F:hexosyltransferase activity"/>
    <property type="evidence" value="ECO:0007669"/>
    <property type="project" value="UniProtKB-ARBA"/>
</dbReference>
<dbReference type="Proteomes" id="UP000477980">
    <property type="component" value="Unassembled WGS sequence"/>
</dbReference>
<dbReference type="InterPro" id="IPR001173">
    <property type="entry name" value="Glyco_trans_2-like"/>
</dbReference>
<keyword evidence="2 4" id="KW-0808">Transferase</keyword>
<proteinExistence type="predicted"/>
<dbReference type="Pfam" id="PF00535">
    <property type="entry name" value="Glycos_transf_2"/>
    <property type="match status" value="1"/>
</dbReference>
<keyword evidence="1" id="KW-0328">Glycosyltransferase</keyword>
<comment type="caution">
    <text evidence="4">The sequence shown here is derived from an EMBL/GenBank/DDBJ whole genome shotgun (WGS) entry which is preliminary data.</text>
</comment>
<dbReference type="AlphaFoldDB" id="A0A6G1VP93"/>
<accession>A0A6G1VP93</accession>
<evidence type="ECO:0000313" key="4">
    <source>
        <dbReference type="EMBL" id="MQP15259.1"/>
    </source>
</evidence>
<feature type="domain" description="Glycosyltransferase 2-like" evidence="3">
    <location>
        <begin position="7"/>
        <end position="133"/>
    </location>
</feature>
<dbReference type="Gene3D" id="3.90.550.10">
    <property type="entry name" value="Spore Coat Polysaccharide Biosynthesis Protein SpsA, Chain A"/>
    <property type="match status" value="1"/>
</dbReference>
<dbReference type="InterPro" id="IPR029044">
    <property type="entry name" value="Nucleotide-diphossugar_trans"/>
</dbReference>
<dbReference type="EMBL" id="VZAH01000120">
    <property type="protein sequence ID" value="MQP15259.1"/>
    <property type="molecule type" value="Genomic_DNA"/>
</dbReference>
<dbReference type="PANTHER" id="PTHR22916:SF51">
    <property type="entry name" value="GLYCOSYLTRANSFERASE EPSH-RELATED"/>
    <property type="match status" value="1"/>
</dbReference>
<gene>
    <name evidence="4" type="ORF">F7D25_12750</name>
</gene>
<reference evidence="4 5" key="1">
    <citation type="submission" date="2019-09" db="EMBL/GenBank/DDBJ databases">
        <title>Distinct polysaccharide growth profiles of human intestinal Prevotella copri isolates.</title>
        <authorList>
            <person name="Fehlner-Peach H."/>
            <person name="Magnabosco C."/>
            <person name="Raghavan V."/>
            <person name="Scher J.U."/>
            <person name="Tett A."/>
            <person name="Cox L.M."/>
            <person name="Gottsegen C."/>
            <person name="Watters A."/>
            <person name="Wiltshire- Gordon J.D."/>
            <person name="Segata N."/>
            <person name="Bonneau R."/>
            <person name="Littman D.R."/>
        </authorList>
    </citation>
    <scope>NUCLEOTIDE SEQUENCE [LARGE SCALE GENOMIC DNA]</scope>
    <source>
        <strain evidence="5">iAA917</strain>
    </source>
</reference>
<evidence type="ECO:0000256" key="1">
    <source>
        <dbReference type="ARBA" id="ARBA00022676"/>
    </source>
</evidence>
<name>A0A6G1VP93_9BACT</name>
<dbReference type="CDD" id="cd00761">
    <property type="entry name" value="Glyco_tranf_GTA_type"/>
    <property type="match status" value="1"/>
</dbReference>
<organism evidence="4 5">
    <name type="scientific">Segatella copri</name>
    <dbReference type="NCBI Taxonomy" id="165179"/>
    <lineage>
        <taxon>Bacteria</taxon>
        <taxon>Pseudomonadati</taxon>
        <taxon>Bacteroidota</taxon>
        <taxon>Bacteroidia</taxon>
        <taxon>Bacteroidales</taxon>
        <taxon>Prevotellaceae</taxon>
        <taxon>Segatella</taxon>
    </lineage>
</organism>
<dbReference type="OrthoDB" id="6307329at2"/>
<dbReference type="PANTHER" id="PTHR22916">
    <property type="entry name" value="GLYCOSYLTRANSFERASE"/>
    <property type="match status" value="1"/>
</dbReference>
<evidence type="ECO:0000259" key="3">
    <source>
        <dbReference type="Pfam" id="PF00535"/>
    </source>
</evidence>
<sequence>MTNPKVSVIVPIYNVEKYLDECMVSLLNQTLEDIEIILVDDESPDNCPKMCDEYANKDKRVKVVHKKNGGLSFARNSGLDVATGEYVAFIDSDDFIDLDMMEHLYNVATEYNADEVRCGIKFYVGGKFTERHDVDKLTVFRGKEQVVDFMLDVVGPLPECKRDVKYMMSSCCCIHSRKVIEDNHIRFLSERECLSEDLIWDIDLFSKMNCVVYVPECHYAYRMNPSSLTHQYSREKYQRNYNFFEILEEKLAGILAKEKYELHLLRSQMLYFRNSISGFVHNNGNVKDDVRYVLNDNFWKRLFSLYPFKRLPLKQRVYYTLAKLKSPTLMIILAKLK</sequence>
<dbReference type="SUPFAM" id="SSF53448">
    <property type="entry name" value="Nucleotide-diphospho-sugar transferases"/>
    <property type="match status" value="1"/>
</dbReference>
<protein>
    <submittedName>
        <fullName evidence="4">Glycosyltransferase</fullName>
    </submittedName>
</protein>
<evidence type="ECO:0000256" key="2">
    <source>
        <dbReference type="ARBA" id="ARBA00022679"/>
    </source>
</evidence>
<dbReference type="RefSeq" id="WP_153090844.1">
    <property type="nucleotide sequence ID" value="NZ_VZAH01000120.1"/>
</dbReference>
<evidence type="ECO:0000313" key="5">
    <source>
        <dbReference type="Proteomes" id="UP000477980"/>
    </source>
</evidence>